<reference evidence="2" key="1">
    <citation type="journal article" date="2019" name="Int. J. Syst. Evol. Microbiol.">
        <title>The Global Catalogue of Microorganisms (GCM) 10K type strain sequencing project: providing services to taxonomists for standard genome sequencing and annotation.</title>
        <authorList>
            <consortium name="The Broad Institute Genomics Platform"/>
            <consortium name="The Broad Institute Genome Sequencing Center for Infectious Disease"/>
            <person name="Wu L."/>
            <person name="Ma J."/>
        </authorList>
    </citation>
    <scope>NUCLEOTIDE SEQUENCE [LARGE SCALE GENOMIC DNA]</scope>
    <source>
        <strain evidence="2">JCM 3272</strain>
    </source>
</reference>
<accession>A0ABP5SEH5</accession>
<protein>
    <submittedName>
        <fullName evidence="1">Uncharacterized protein</fullName>
    </submittedName>
</protein>
<name>A0ABP5SEH5_9ACTN</name>
<organism evidence="1 2">
    <name type="scientific">Dactylosporangium salmoneum</name>
    <dbReference type="NCBI Taxonomy" id="53361"/>
    <lineage>
        <taxon>Bacteria</taxon>
        <taxon>Bacillati</taxon>
        <taxon>Actinomycetota</taxon>
        <taxon>Actinomycetes</taxon>
        <taxon>Micromonosporales</taxon>
        <taxon>Micromonosporaceae</taxon>
        <taxon>Dactylosporangium</taxon>
    </lineage>
</organism>
<evidence type="ECO:0000313" key="1">
    <source>
        <dbReference type="EMBL" id="GAA2329467.1"/>
    </source>
</evidence>
<dbReference type="Proteomes" id="UP001501444">
    <property type="component" value="Unassembled WGS sequence"/>
</dbReference>
<comment type="caution">
    <text evidence="1">The sequence shown here is derived from an EMBL/GenBank/DDBJ whole genome shotgun (WGS) entry which is preliminary data.</text>
</comment>
<sequence length="287" mass="31126">MYVAFDDIGRCLVSRDDPEPAGTVQRADYDGVVAIRLSGNEGDDWARTAPDLAGTRLLTGSVLAIVAGATVTASALINPLLTLPVGAAVAVYVGRRHNAAAAGLERRWAERHRMLATRPEVARFRKGFDAARTILVAWPFLADLVQIPSPRTEVAASLWTLAALLDEHADLAEQYAALNDARFGALPPEAPVRAALEERLALVDRSQRRLSAEIDRRLESLTTLAARCAGFVRAESALHAAHEAVRRADESLHRLTPPAVLTHTPDAARELAERTTAVISAYRELRR</sequence>
<dbReference type="EMBL" id="BAAARV010000005">
    <property type="protein sequence ID" value="GAA2329467.1"/>
    <property type="molecule type" value="Genomic_DNA"/>
</dbReference>
<gene>
    <name evidence="1" type="ORF">GCM10010170_006880</name>
</gene>
<keyword evidence="2" id="KW-1185">Reference proteome</keyword>
<proteinExistence type="predicted"/>
<evidence type="ECO:0000313" key="2">
    <source>
        <dbReference type="Proteomes" id="UP001501444"/>
    </source>
</evidence>